<name>A0ABS5Z0V1_9ACTN</name>
<dbReference type="Proteomes" id="UP001519654">
    <property type="component" value="Unassembled WGS sequence"/>
</dbReference>
<feature type="domain" description="DUF732" evidence="2">
    <location>
        <begin position="98"/>
        <end position="149"/>
    </location>
</feature>
<dbReference type="Pfam" id="PF05305">
    <property type="entry name" value="DUF732"/>
    <property type="match status" value="1"/>
</dbReference>
<sequence length="150" mass="15502">MHRYLLTAASGGLMLAATLTGCSDPDPASVGVPVRAETSPPLVREETSTPPPPGAPIVTTTVPAPRSSPPPSPTATRGYDQFVARVREKLPEVVIDRRDEEVAALGEQTCTGVRKGRPDATTVGEIQRQGLTPAAARAVLALAKATACPA</sequence>
<dbReference type="EMBL" id="JAHKKG010000014">
    <property type="protein sequence ID" value="MBU2669278.1"/>
    <property type="molecule type" value="Genomic_DNA"/>
</dbReference>
<keyword evidence="4" id="KW-1185">Reference proteome</keyword>
<dbReference type="PROSITE" id="PS51257">
    <property type="entry name" value="PROKAR_LIPOPROTEIN"/>
    <property type="match status" value="1"/>
</dbReference>
<comment type="caution">
    <text evidence="3">The sequence shown here is derived from an EMBL/GenBank/DDBJ whole genome shotgun (WGS) entry which is preliminary data.</text>
</comment>
<dbReference type="RefSeq" id="WP_215793692.1">
    <property type="nucleotide sequence ID" value="NZ_JAHKKG010000014.1"/>
</dbReference>
<evidence type="ECO:0000313" key="3">
    <source>
        <dbReference type="EMBL" id="MBU2669278.1"/>
    </source>
</evidence>
<proteinExistence type="predicted"/>
<organism evidence="3 4">
    <name type="scientific">Paractinoplanes bogorensis</name>
    <dbReference type="NCBI Taxonomy" id="1610840"/>
    <lineage>
        <taxon>Bacteria</taxon>
        <taxon>Bacillati</taxon>
        <taxon>Actinomycetota</taxon>
        <taxon>Actinomycetes</taxon>
        <taxon>Micromonosporales</taxon>
        <taxon>Micromonosporaceae</taxon>
        <taxon>Paractinoplanes</taxon>
    </lineage>
</organism>
<feature type="region of interest" description="Disordered" evidence="1">
    <location>
        <begin position="25"/>
        <end position="79"/>
    </location>
</feature>
<gene>
    <name evidence="3" type="ORF">KOI35_37780</name>
</gene>
<protein>
    <submittedName>
        <fullName evidence="3">DUF732 domain-containing protein</fullName>
    </submittedName>
</protein>
<accession>A0ABS5Z0V1</accession>
<evidence type="ECO:0000256" key="1">
    <source>
        <dbReference type="SAM" id="MobiDB-lite"/>
    </source>
</evidence>
<dbReference type="InterPro" id="IPR007969">
    <property type="entry name" value="DUF732"/>
</dbReference>
<reference evidence="3 4" key="1">
    <citation type="submission" date="2021-06" db="EMBL/GenBank/DDBJ databases">
        <title>Actinoplanes lichenicola sp. nov., and Actinoplanes ovalisporus sp. nov., isolated from lichen in Thailand.</title>
        <authorList>
            <person name="Saeng-In P."/>
            <person name="Kanchanasin P."/>
            <person name="Yuki M."/>
            <person name="Kudo T."/>
            <person name="Ohkuma M."/>
            <person name="Phongsopitanun W."/>
            <person name="Tanasupawat S."/>
        </authorList>
    </citation>
    <scope>NUCLEOTIDE SEQUENCE [LARGE SCALE GENOMIC DNA]</scope>
    <source>
        <strain evidence="3 4">NBRC 110975</strain>
    </source>
</reference>
<evidence type="ECO:0000259" key="2">
    <source>
        <dbReference type="Pfam" id="PF05305"/>
    </source>
</evidence>
<evidence type="ECO:0000313" key="4">
    <source>
        <dbReference type="Proteomes" id="UP001519654"/>
    </source>
</evidence>